<protein>
    <recommendedName>
        <fullName evidence="5">Peptidyl-prolyl cis-trans isomerase</fullName>
        <ecNumber evidence="5">5.2.1.8</ecNumber>
    </recommendedName>
</protein>
<organism evidence="8 9">
    <name type="scientific">Trebonia kvetii</name>
    <dbReference type="NCBI Taxonomy" id="2480626"/>
    <lineage>
        <taxon>Bacteria</taxon>
        <taxon>Bacillati</taxon>
        <taxon>Actinomycetota</taxon>
        <taxon>Actinomycetes</taxon>
        <taxon>Streptosporangiales</taxon>
        <taxon>Treboniaceae</taxon>
        <taxon>Trebonia</taxon>
    </lineage>
</organism>
<name>A0A6P2BQD5_9ACTN</name>
<dbReference type="RefSeq" id="WP_145860240.1">
    <property type="nucleotide sequence ID" value="NZ_RPFW01000008.1"/>
</dbReference>
<keyword evidence="9" id="KW-1185">Reference proteome</keyword>
<evidence type="ECO:0000256" key="3">
    <source>
        <dbReference type="ARBA" id="ARBA00023235"/>
    </source>
</evidence>
<accession>A0A6P2BQD5</accession>
<dbReference type="AlphaFoldDB" id="A0A6P2BQD5"/>
<dbReference type="PANTHER" id="PTHR45779:SF7">
    <property type="entry name" value="PEPTIDYLPROLYL ISOMERASE"/>
    <property type="match status" value="1"/>
</dbReference>
<comment type="catalytic activity">
    <reaction evidence="1 4 5">
        <text>[protein]-peptidylproline (omega=180) = [protein]-peptidylproline (omega=0)</text>
        <dbReference type="Rhea" id="RHEA:16237"/>
        <dbReference type="Rhea" id="RHEA-COMP:10747"/>
        <dbReference type="Rhea" id="RHEA-COMP:10748"/>
        <dbReference type="ChEBI" id="CHEBI:83833"/>
        <dbReference type="ChEBI" id="CHEBI:83834"/>
        <dbReference type="EC" id="5.2.1.8"/>
    </reaction>
</comment>
<feature type="domain" description="PPIase FKBP-type" evidence="7">
    <location>
        <begin position="84"/>
        <end position="168"/>
    </location>
</feature>
<dbReference type="SUPFAM" id="SSF54534">
    <property type="entry name" value="FKBP-like"/>
    <property type="match status" value="2"/>
</dbReference>
<evidence type="ECO:0000259" key="7">
    <source>
        <dbReference type="PROSITE" id="PS50059"/>
    </source>
</evidence>
<dbReference type="PROSITE" id="PS51257">
    <property type="entry name" value="PROKAR_LIPOPROTEIN"/>
    <property type="match status" value="1"/>
</dbReference>
<dbReference type="PANTHER" id="PTHR45779">
    <property type="entry name" value="PEPTIDYLPROLYL ISOMERASE"/>
    <property type="match status" value="1"/>
</dbReference>
<dbReference type="GO" id="GO:0003755">
    <property type="term" value="F:peptidyl-prolyl cis-trans isomerase activity"/>
    <property type="evidence" value="ECO:0007669"/>
    <property type="project" value="UniProtKB-UniRule"/>
</dbReference>
<dbReference type="OrthoDB" id="25996at2"/>
<keyword evidence="3 4" id="KW-0413">Isomerase</keyword>
<proteinExistence type="inferred from homology"/>
<evidence type="ECO:0000313" key="9">
    <source>
        <dbReference type="Proteomes" id="UP000460272"/>
    </source>
</evidence>
<comment type="caution">
    <text evidence="8">The sequence shown here is derived from an EMBL/GenBank/DDBJ whole genome shotgun (WGS) entry which is preliminary data.</text>
</comment>
<feature type="domain" description="PPIase FKBP-type" evidence="7">
    <location>
        <begin position="229"/>
        <end position="319"/>
    </location>
</feature>
<dbReference type="EMBL" id="RPFW01000008">
    <property type="protein sequence ID" value="TVZ00641.1"/>
    <property type="molecule type" value="Genomic_DNA"/>
</dbReference>
<reference evidence="8 9" key="1">
    <citation type="submission" date="2018-11" db="EMBL/GenBank/DDBJ databases">
        <title>Trebonia kvetii gen.nov., sp.nov., a novel acidophilic actinobacterium, and proposal of the new actinobacterial family Treboniaceae fam. nov.</title>
        <authorList>
            <person name="Rapoport D."/>
            <person name="Sagova-Mareckova M."/>
            <person name="Sedlacek I."/>
            <person name="Provaznik J."/>
            <person name="Kralova S."/>
            <person name="Pavlinic D."/>
            <person name="Benes V."/>
            <person name="Kopecky J."/>
        </authorList>
    </citation>
    <scope>NUCLEOTIDE SEQUENCE [LARGE SCALE GENOMIC DNA]</scope>
    <source>
        <strain evidence="8 9">15Tr583</strain>
    </source>
</reference>
<dbReference type="EC" id="5.2.1.8" evidence="5"/>
<evidence type="ECO:0000256" key="4">
    <source>
        <dbReference type="PROSITE-ProRule" id="PRU00277"/>
    </source>
</evidence>
<gene>
    <name evidence="8" type="ORF">EAS64_35260</name>
</gene>
<evidence type="ECO:0000256" key="2">
    <source>
        <dbReference type="ARBA" id="ARBA00023110"/>
    </source>
</evidence>
<dbReference type="Gene3D" id="3.10.50.40">
    <property type="match status" value="2"/>
</dbReference>
<comment type="similarity">
    <text evidence="5">Belongs to the FKBP-type PPIase family.</text>
</comment>
<dbReference type="InterPro" id="IPR046357">
    <property type="entry name" value="PPIase_dom_sf"/>
</dbReference>
<keyword evidence="6" id="KW-0732">Signal</keyword>
<dbReference type="Pfam" id="PF00254">
    <property type="entry name" value="FKBP_C"/>
    <property type="match status" value="2"/>
</dbReference>
<evidence type="ECO:0000256" key="6">
    <source>
        <dbReference type="SAM" id="SignalP"/>
    </source>
</evidence>
<dbReference type="PROSITE" id="PS50059">
    <property type="entry name" value="FKBP_PPIASE"/>
    <property type="match status" value="2"/>
</dbReference>
<dbReference type="Proteomes" id="UP000460272">
    <property type="component" value="Unassembled WGS sequence"/>
</dbReference>
<dbReference type="InterPro" id="IPR001179">
    <property type="entry name" value="PPIase_FKBP_dom"/>
</dbReference>
<feature type="chain" id="PRO_5027039204" description="Peptidyl-prolyl cis-trans isomerase" evidence="6">
    <location>
        <begin position="32"/>
        <end position="319"/>
    </location>
</feature>
<feature type="signal peptide" evidence="6">
    <location>
        <begin position="1"/>
        <end position="31"/>
    </location>
</feature>
<sequence length="319" mass="31909">MRRAAALVITPLLAALALAGCGSSSSSSSNAAASDTYKSVTATGTFGKAPTVKIPAETGSGALYTKTVIQGTGAALTSTEGMVGNYVAYDWSGKTHKLLGSSYTAGKPSLFTGTLLPGLETALVGQKIGSRVLAVIPPKDGFGTSGNSTAGIGKTDTLVFVIDMVSAFDDNSVPGTQSTNGGGTLPTVTAPAAGSTAGPTITIPAKATPSKTLQVKTLITGTGAKVTKGQTLAVQYTGVNWRTGKVFDSSWARKSPYTVVIGAGQVIKGWDTGLVGQTVGSRVLLVIPPADGYGKTGASTAGIKGTDTLVFVVDILAAD</sequence>
<dbReference type="InterPro" id="IPR044609">
    <property type="entry name" value="FKBP2/11"/>
</dbReference>
<keyword evidence="2 4" id="KW-0697">Rotamase</keyword>
<evidence type="ECO:0000256" key="1">
    <source>
        <dbReference type="ARBA" id="ARBA00000971"/>
    </source>
</evidence>
<evidence type="ECO:0000313" key="8">
    <source>
        <dbReference type="EMBL" id="TVZ00641.1"/>
    </source>
</evidence>
<evidence type="ECO:0000256" key="5">
    <source>
        <dbReference type="RuleBase" id="RU003915"/>
    </source>
</evidence>